<keyword evidence="1" id="KW-0812">Transmembrane</keyword>
<keyword evidence="1" id="KW-0472">Membrane</keyword>
<name>A0ABT5KWT0_9ALTE</name>
<comment type="caution">
    <text evidence="2">The sequence shown here is derived from an EMBL/GenBank/DDBJ whole genome shotgun (WGS) entry which is preliminary data.</text>
</comment>
<gene>
    <name evidence="2" type="ORF">OIK42_00505</name>
</gene>
<sequence length="93" mass="10371">MTTLEITLLVLTMLAAGLFCHYLDAKYNWQLSAWFYGKPVNPFDARQTVQATPAASKDAEIASLKARIATLEAIVTEPAFELNQQLNQLRKEG</sequence>
<dbReference type="EMBL" id="JAQQXP010000001">
    <property type="protein sequence ID" value="MDC8829227.1"/>
    <property type="molecule type" value="Genomic_DNA"/>
</dbReference>
<keyword evidence="3" id="KW-1185">Reference proteome</keyword>
<evidence type="ECO:0000313" key="2">
    <source>
        <dbReference type="EMBL" id="MDC8829227.1"/>
    </source>
</evidence>
<keyword evidence="1" id="KW-1133">Transmembrane helix</keyword>
<proteinExistence type="predicted"/>
<evidence type="ECO:0000313" key="3">
    <source>
        <dbReference type="Proteomes" id="UP001218788"/>
    </source>
</evidence>
<reference evidence="2 3" key="1">
    <citation type="submission" date="2022-10" db="EMBL/GenBank/DDBJ databases">
        <title>Alteromonas sp. chi3 Genome sequencing.</title>
        <authorList>
            <person name="Park S."/>
        </authorList>
    </citation>
    <scope>NUCLEOTIDE SEQUENCE [LARGE SCALE GENOMIC DNA]</scope>
    <source>
        <strain evidence="3">chi3</strain>
    </source>
</reference>
<feature type="transmembrane region" description="Helical" evidence="1">
    <location>
        <begin position="6"/>
        <end position="23"/>
    </location>
</feature>
<evidence type="ECO:0000256" key="1">
    <source>
        <dbReference type="SAM" id="Phobius"/>
    </source>
</evidence>
<dbReference type="RefSeq" id="WP_273637598.1">
    <property type="nucleotide sequence ID" value="NZ_JAQQXP010000001.1"/>
</dbReference>
<accession>A0ABT5KWT0</accession>
<dbReference type="Proteomes" id="UP001218788">
    <property type="component" value="Unassembled WGS sequence"/>
</dbReference>
<protein>
    <submittedName>
        <fullName evidence="2">Uncharacterized protein</fullName>
    </submittedName>
</protein>
<organism evidence="2 3">
    <name type="scientific">Alteromonas gilva</name>
    <dbReference type="NCBI Taxonomy" id="2987522"/>
    <lineage>
        <taxon>Bacteria</taxon>
        <taxon>Pseudomonadati</taxon>
        <taxon>Pseudomonadota</taxon>
        <taxon>Gammaproteobacteria</taxon>
        <taxon>Alteromonadales</taxon>
        <taxon>Alteromonadaceae</taxon>
        <taxon>Alteromonas/Salinimonas group</taxon>
        <taxon>Alteromonas</taxon>
    </lineage>
</organism>